<proteinExistence type="predicted"/>
<evidence type="ECO:0000313" key="3">
    <source>
        <dbReference type="Proteomes" id="UP001515480"/>
    </source>
</evidence>
<gene>
    <name evidence="2" type="ORF">AB1Y20_011894</name>
</gene>
<feature type="region of interest" description="Disordered" evidence="1">
    <location>
        <begin position="107"/>
        <end position="144"/>
    </location>
</feature>
<dbReference type="Proteomes" id="UP001515480">
    <property type="component" value="Unassembled WGS sequence"/>
</dbReference>
<organism evidence="2 3">
    <name type="scientific">Prymnesium parvum</name>
    <name type="common">Toxic golden alga</name>
    <dbReference type="NCBI Taxonomy" id="97485"/>
    <lineage>
        <taxon>Eukaryota</taxon>
        <taxon>Haptista</taxon>
        <taxon>Haptophyta</taxon>
        <taxon>Prymnesiophyceae</taxon>
        <taxon>Prymnesiales</taxon>
        <taxon>Prymnesiaceae</taxon>
        <taxon>Prymnesium</taxon>
    </lineage>
</organism>
<reference evidence="2 3" key="1">
    <citation type="journal article" date="2024" name="Science">
        <title>Giant polyketide synthase enzymes in the biosynthesis of giant marine polyether toxins.</title>
        <authorList>
            <person name="Fallon T.R."/>
            <person name="Shende V.V."/>
            <person name="Wierzbicki I.H."/>
            <person name="Pendleton A.L."/>
            <person name="Watervoot N.F."/>
            <person name="Auber R.P."/>
            <person name="Gonzalez D.J."/>
            <person name="Wisecaver J.H."/>
            <person name="Moore B.S."/>
        </authorList>
    </citation>
    <scope>NUCLEOTIDE SEQUENCE [LARGE SCALE GENOMIC DNA]</scope>
    <source>
        <strain evidence="2 3">12B1</strain>
    </source>
</reference>
<protein>
    <submittedName>
        <fullName evidence="2">Uncharacterized protein</fullName>
    </submittedName>
</protein>
<name>A0AB34IHT1_PRYPA</name>
<accession>A0AB34IHT1</accession>
<evidence type="ECO:0000313" key="2">
    <source>
        <dbReference type="EMBL" id="KAL1499699.1"/>
    </source>
</evidence>
<dbReference type="EMBL" id="JBGBPQ010000025">
    <property type="protein sequence ID" value="KAL1499699.1"/>
    <property type="molecule type" value="Genomic_DNA"/>
</dbReference>
<comment type="caution">
    <text evidence="2">The sequence shown here is derived from an EMBL/GenBank/DDBJ whole genome shotgun (WGS) entry which is preliminary data.</text>
</comment>
<sequence>MDTFAPIVKVWVFPADTSLSQGPLHFAAGSQHNSPGRLRWMHAYSLPPATEAMREPSFRLLGSAAAAAAAPDFIRQTQASMAAVLPLPFASRTLVIADTSGLHHRGQGVVGAVRRSSRLPGDNDGGLPRLHPFRMPHGAAEDAA</sequence>
<dbReference type="AlphaFoldDB" id="A0AB34IHT1"/>
<evidence type="ECO:0000256" key="1">
    <source>
        <dbReference type="SAM" id="MobiDB-lite"/>
    </source>
</evidence>
<keyword evidence="3" id="KW-1185">Reference proteome</keyword>